<feature type="compositionally biased region" description="Low complexity" evidence="6">
    <location>
        <begin position="29"/>
        <end position="44"/>
    </location>
</feature>
<keyword evidence="5" id="KW-0464">Manganese</keyword>
<dbReference type="InterPro" id="IPR011051">
    <property type="entry name" value="RmlC_Cupin_sf"/>
</dbReference>
<dbReference type="Gene3D" id="2.60.120.10">
    <property type="entry name" value="Jelly Rolls"/>
    <property type="match status" value="1"/>
</dbReference>
<evidence type="ECO:0000313" key="10">
    <source>
        <dbReference type="Proteomes" id="UP000606974"/>
    </source>
</evidence>
<evidence type="ECO:0000256" key="7">
    <source>
        <dbReference type="SAM" id="SignalP"/>
    </source>
</evidence>
<dbReference type="OrthoDB" id="1921208at2759"/>
<dbReference type="SUPFAM" id="SSF51182">
    <property type="entry name" value="RmlC-like cupins"/>
    <property type="match status" value="1"/>
</dbReference>
<gene>
    <name evidence="9" type="ORF">GJ744_008179</name>
</gene>
<comment type="similarity">
    <text evidence="2">Belongs to the germin family.</text>
</comment>
<evidence type="ECO:0000256" key="6">
    <source>
        <dbReference type="SAM" id="MobiDB-lite"/>
    </source>
</evidence>
<dbReference type="GO" id="GO:0030145">
    <property type="term" value="F:manganese ion binding"/>
    <property type="evidence" value="ECO:0007669"/>
    <property type="project" value="InterPro"/>
</dbReference>
<proteinExistence type="inferred from homology"/>
<keyword evidence="10" id="KW-1185">Reference proteome</keyword>
<dbReference type="SMART" id="SM00835">
    <property type="entry name" value="Cupin_1"/>
    <property type="match status" value="1"/>
</dbReference>
<dbReference type="EMBL" id="JAACFV010000043">
    <property type="protein sequence ID" value="KAF7509285.1"/>
    <property type="molecule type" value="Genomic_DNA"/>
</dbReference>
<dbReference type="InterPro" id="IPR006045">
    <property type="entry name" value="Cupin_1"/>
</dbReference>
<feature type="region of interest" description="Disordered" evidence="6">
    <location>
        <begin position="24"/>
        <end position="53"/>
    </location>
</feature>
<dbReference type="CDD" id="cd02241">
    <property type="entry name" value="cupin_OxOx"/>
    <property type="match status" value="1"/>
</dbReference>
<dbReference type="PANTHER" id="PTHR31238">
    <property type="entry name" value="GERMIN-LIKE PROTEIN SUBFAMILY 3 MEMBER 3"/>
    <property type="match status" value="1"/>
</dbReference>
<evidence type="ECO:0000256" key="2">
    <source>
        <dbReference type="ARBA" id="ARBA00007456"/>
    </source>
</evidence>
<keyword evidence="3" id="KW-0964">Secreted</keyword>
<dbReference type="InterPro" id="IPR014710">
    <property type="entry name" value="RmlC-like_jellyroll"/>
</dbReference>
<name>A0A8H7AQF6_9EURO</name>
<comment type="subcellular location">
    <subcellularLocation>
        <location evidence="1">Secreted</location>
    </subcellularLocation>
</comment>
<evidence type="ECO:0000259" key="8">
    <source>
        <dbReference type="SMART" id="SM00835"/>
    </source>
</evidence>
<feature type="domain" description="Cupin type-1" evidence="8">
    <location>
        <begin position="83"/>
        <end position="230"/>
    </location>
</feature>
<keyword evidence="4" id="KW-0479">Metal-binding</keyword>
<dbReference type="AlphaFoldDB" id="A0A8H7AQF6"/>
<organism evidence="9 10">
    <name type="scientific">Endocarpon pusillum</name>
    <dbReference type="NCBI Taxonomy" id="364733"/>
    <lineage>
        <taxon>Eukaryota</taxon>
        <taxon>Fungi</taxon>
        <taxon>Dikarya</taxon>
        <taxon>Ascomycota</taxon>
        <taxon>Pezizomycotina</taxon>
        <taxon>Eurotiomycetes</taxon>
        <taxon>Chaetothyriomycetidae</taxon>
        <taxon>Verrucariales</taxon>
        <taxon>Verrucariaceae</taxon>
        <taxon>Endocarpon</taxon>
    </lineage>
</organism>
<sequence>MYTSILLTAICAASTISASPLLLQPRENSSSSTNSSSTTASTPTRPEPQPLPDLLKTLAQQPTTVDRFSELLKTDAKAAPLKFDFNPGANAPFRSPGGGVILANRKNFAPLIDLSISSAVGFMKPCSINTAHTHPRATEFLTVVAGQIETGFILENGLATQISTTLTRYQGTVFPVGSIHFQVNSQCEDAVFVAGLNSDDPGASSVAQNFFALSPDVVQATLGFPEAIDGGNFLKFKDSIPVPFARGVEECLTHCGIPMSEGEKA</sequence>
<evidence type="ECO:0000256" key="4">
    <source>
        <dbReference type="ARBA" id="ARBA00022723"/>
    </source>
</evidence>
<evidence type="ECO:0000256" key="5">
    <source>
        <dbReference type="ARBA" id="ARBA00023211"/>
    </source>
</evidence>
<keyword evidence="7" id="KW-0732">Signal</keyword>
<feature type="chain" id="PRO_5034491770" description="Cupin type-1 domain-containing protein" evidence="7">
    <location>
        <begin position="19"/>
        <end position="265"/>
    </location>
</feature>
<comment type="caution">
    <text evidence="9">The sequence shown here is derived from an EMBL/GenBank/DDBJ whole genome shotgun (WGS) entry which is preliminary data.</text>
</comment>
<reference evidence="9" key="1">
    <citation type="submission" date="2020-02" db="EMBL/GenBank/DDBJ databases">
        <authorList>
            <person name="Palmer J.M."/>
        </authorList>
    </citation>
    <scope>NUCLEOTIDE SEQUENCE</scope>
    <source>
        <strain evidence="9">EPUS1.4</strain>
        <tissue evidence="9">Thallus</tissue>
    </source>
</reference>
<evidence type="ECO:0000313" key="9">
    <source>
        <dbReference type="EMBL" id="KAF7509285.1"/>
    </source>
</evidence>
<dbReference type="GO" id="GO:0005576">
    <property type="term" value="C:extracellular region"/>
    <property type="evidence" value="ECO:0007669"/>
    <property type="project" value="UniProtKB-SubCell"/>
</dbReference>
<protein>
    <recommendedName>
        <fullName evidence="8">Cupin type-1 domain-containing protein</fullName>
    </recommendedName>
</protein>
<dbReference type="InterPro" id="IPR001929">
    <property type="entry name" value="Germin"/>
</dbReference>
<feature type="signal peptide" evidence="7">
    <location>
        <begin position="1"/>
        <end position="18"/>
    </location>
</feature>
<dbReference type="Proteomes" id="UP000606974">
    <property type="component" value="Unassembled WGS sequence"/>
</dbReference>
<evidence type="ECO:0000256" key="1">
    <source>
        <dbReference type="ARBA" id="ARBA00004613"/>
    </source>
</evidence>
<dbReference type="PRINTS" id="PR00325">
    <property type="entry name" value="GERMIN"/>
</dbReference>
<accession>A0A8H7AQF6</accession>
<evidence type="ECO:0000256" key="3">
    <source>
        <dbReference type="ARBA" id="ARBA00022525"/>
    </source>
</evidence>
<dbReference type="Pfam" id="PF00190">
    <property type="entry name" value="Cupin_1"/>
    <property type="match status" value="1"/>
</dbReference>